<comment type="caution">
    <text evidence="2">The sequence shown here is derived from an EMBL/GenBank/DDBJ whole genome shotgun (WGS) entry which is preliminary data.</text>
</comment>
<dbReference type="EMBL" id="CAJNNV010033200">
    <property type="protein sequence ID" value="CAE8642755.1"/>
    <property type="molecule type" value="Genomic_DNA"/>
</dbReference>
<organism evidence="2 3">
    <name type="scientific">Polarella glacialis</name>
    <name type="common">Dinoflagellate</name>
    <dbReference type="NCBI Taxonomy" id="89957"/>
    <lineage>
        <taxon>Eukaryota</taxon>
        <taxon>Sar</taxon>
        <taxon>Alveolata</taxon>
        <taxon>Dinophyceae</taxon>
        <taxon>Suessiales</taxon>
        <taxon>Suessiaceae</taxon>
        <taxon>Polarella</taxon>
    </lineage>
</organism>
<dbReference type="AlphaFoldDB" id="A0A813HZ75"/>
<feature type="transmembrane region" description="Helical" evidence="1">
    <location>
        <begin position="136"/>
        <end position="156"/>
    </location>
</feature>
<keyword evidence="3" id="KW-1185">Reference proteome</keyword>
<dbReference type="OrthoDB" id="10392996at2759"/>
<feature type="transmembrane region" description="Helical" evidence="1">
    <location>
        <begin position="266"/>
        <end position="289"/>
    </location>
</feature>
<keyword evidence="1" id="KW-1133">Transmembrane helix</keyword>
<keyword evidence="1" id="KW-0812">Transmembrane</keyword>
<dbReference type="Proteomes" id="UP000654075">
    <property type="component" value="Unassembled WGS sequence"/>
</dbReference>
<feature type="transmembrane region" description="Helical" evidence="1">
    <location>
        <begin position="34"/>
        <end position="59"/>
    </location>
</feature>
<evidence type="ECO:0000256" key="1">
    <source>
        <dbReference type="SAM" id="Phobius"/>
    </source>
</evidence>
<accession>A0A813HZ75</accession>
<sequence>MASSPSLRMHLQPAANKAVTGMLNFHGQRGCTGFLARTFIGLTLFGSTATCAVGLWYSYHDVHIRFWLGDLPIVSMAVTLSTLAITSVMLIYKSMVNSQRGRQNAQRASSKSSGGGGGSLIEAESKIRFSLRTLRLILIMITILSVVSATLGFLVVKSGLEMSSSLTSNCGMEGNSLSITKVEHSLQAFYKVCQQDTANKGKEVDECPGFAEEFPAPAPYPSYLKIMEYENKCSGFCAHGTTIFNLEQPKVEGVCGKILGVYLWSISYAVGVPSIFAGMALAIMSLLLLSYEGL</sequence>
<feature type="transmembrane region" description="Helical" evidence="1">
    <location>
        <begin position="71"/>
        <end position="92"/>
    </location>
</feature>
<keyword evidence="1" id="KW-0472">Membrane</keyword>
<proteinExistence type="predicted"/>
<evidence type="ECO:0000313" key="3">
    <source>
        <dbReference type="Proteomes" id="UP000654075"/>
    </source>
</evidence>
<reference evidence="2" key="1">
    <citation type="submission" date="2021-02" db="EMBL/GenBank/DDBJ databases">
        <authorList>
            <person name="Dougan E. K."/>
            <person name="Rhodes N."/>
            <person name="Thang M."/>
            <person name="Chan C."/>
        </authorList>
    </citation>
    <scope>NUCLEOTIDE SEQUENCE</scope>
</reference>
<name>A0A813HZ75_POLGL</name>
<evidence type="ECO:0000313" key="2">
    <source>
        <dbReference type="EMBL" id="CAE8642755.1"/>
    </source>
</evidence>
<protein>
    <submittedName>
        <fullName evidence="2">Uncharacterized protein</fullName>
    </submittedName>
</protein>
<gene>
    <name evidence="2" type="ORF">PGLA1383_LOCUS57160</name>
</gene>